<dbReference type="OrthoDB" id="276029at2759"/>
<dbReference type="GO" id="GO:0060271">
    <property type="term" value="P:cilium assembly"/>
    <property type="evidence" value="ECO:0007669"/>
    <property type="project" value="InterPro"/>
</dbReference>
<name>A0A0R3W589_TAEAS</name>
<dbReference type="Proteomes" id="UP000282613">
    <property type="component" value="Unassembled WGS sequence"/>
</dbReference>
<gene>
    <name evidence="2" type="ORF">TASK_LOCUS5269</name>
</gene>
<dbReference type="InterPro" id="IPR029600">
    <property type="entry name" value="IFT81"/>
</dbReference>
<dbReference type="GO" id="GO:0030992">
    <property type="term" value="C:intraciliary transport particle B"/>
    <property type="evidence" value="ECO:0007669"/>
    <property type="project" value="InterPro"/>
</dbReference>
<feature type="coiled-coil region" evidence="1">
    <location>
        <begin position="110"/>
        <end position="137"/>
    </location>
</feature>
<dbReference type="PANTHER" id="PTHR15614:SF2">
    <property type="entry name" value="INTRAFLAGELLAR TRANSPORT PROTEIN 81 HOMOLOG"/>
    <property type="match status" value="1"/>
</dbReference>
<evidence type="ECO:0000313" key="3">
    <source>
        <dbReference type="Proteomes" id="UP000282613"/>
    </source>
</evidence>
<keyword evidence="3" id="KW-1185">Reference proteome</keyword>
<reference evidence="2 3" key="2">
    <citation type="submission" date="2018-11" db="EMBL/GenBank/DDBJ databases">
        <authorList>
            <consortium name="Pathogen Informatics"/>
        </authorList>
    </citation>
    <scope>NUCLEOTIDE SEQUENCE [LARGE SCALE GENOMIC DNA]</scope>
</reference>
<dbReference type="PANTHER" id="PTHR15614">
    <property type="entry name" value="INTRAFLAGELLAR TRANSPORT PROTEIN 81 HOMOLOG"/>
    <property type="match status" value="1"/>
</dbReference>
<keyword evidence="1" id="KW-0175">Coiled coil</keyword>
<accession>A0A0R3W589</accession>
<dbReference type="GO" id="GO:0036064">
    <property type="term" value="C:ciliary basal body"/>
    <property type="evidence" value="ECO:0007669"/>
    <property type="project" value="TreeGrafter"/>
</dbReference>
<feature type="coiled-coil region" evidence="1">
    <location>
        <begin position="25"/>
        <end position="79"/>
    </location>
</feature>
<feature type="coiled-coil region" evidence="1">
    <location>
        <begin position="312"/>
        <end position="360"/>
    </location>
</feature>
<proteinExistence type="predicted"/>
<reference evidence="4" key="1">
    <citation type="submission" date="2017-02" db="UniProtKB">
        <authorList>
            <consortium name="WormBaseParasite"/>
        </authorList>
    </citation>
    <scope>IDENTIFICATION</scope>
</reference>
<organism evidence="4">
    <name type="scientific">Taenia asiatica</name>
    <name type="common">Asian tapeworm</name>
    <dbReference type="NCBI Taxonomy" id="60517"/>
    <lineage>
        <taxon>Eukaryota</taxon>
        <taxon>Metazoa</taxon>
        <taxon>Spiralia</taxon>
        <taxon>Lophotrochozoa</taxon>
        <taxon>Platyhelminthes</taxon>
        <taxon>Cestoda</taxon>
        <taxon>Eucestoda</taxon>
        <taxon>Cyclophyllidea</taxon>
        <taxon>Taeniidae</taxon>
        <taxon>Taenia</taxon>
    </lineage>
</organism>
<dbReference type="EMBL" id="UYRS01018404">
    <property type="protein sequence ID" value="VDK34800.1"/>
    <property type="molecule type" value="Genomic_DNA"/>
</dbReference>
<evidence type="ECO:0000313" key="4">
    <source>
        <dbReference type="WBParaSite" id="TASK_0000526801-mRNA-1"/>
    </source>
</evidence>
<dbReference type="STRING" id="60517.A0A0R3W589"/>
<dbReference type="AlphaFoldDB" id="A0A0R3W589"/>
<protein>
    <submittedName>
        <fullName evidence="4">Coiled-coil domain-containing protein 170</fullName>
    </submittedName>
</protein>
<evidence type="ECO:0000313" key="2">
    <source>
        <dbReference type="EMBL" id="VDK34800.1"/>
    </source>
</evidence>
<dbReference type="GO" id="GO:0042073">
    <property type="term" value="P:intraciliary transport"/>
    <property type="evidence" value="ECO:0007669"/>
    <property type="project" value="InterPro"/>
</dbReference>
<evidence type="ECO:0000256" key="1">
    <source>
        <dbReference type="SAM" id="Coils"/>
    </source>
</evidence>
<sequence length="633" mass="72415">MSQQTLENFRIPSEFMHDPELSKLYAEHEALMETFKNAHKQLESLKSEGLSTTEVKSDITAMQEEKDQILRRINRMKKKLEMFPTSTLMLDMARKLRLERERESKIAYQVREQRTMIQNIEGKIVELRQQSNELHRRATDCTAENLLHRLEEEVKVNQYLAADKQPKEIETTKIYVEDLTRVANHPAMTHAFLDQLNQKLRDAQLETNRLVEKRMVATDPLEDKTSLFRQQASIAANRKEATASALAEARDKHLAIAKQLAEMREKHAQTLQKMCCTDSAGVVTTSASMLSDDVNFTTPRQFNAEDSYVSELRTKNSAYKEKRALLNNLKAERGILTRTLDILKDVTRQAKKKLDAAEAMQGMSGYWDTMAKLEKAHGSNLVSLVWAHNEGGIGEFDEGKQVSEETAGLNQRKGSVLEEMACLVGRLNQQINARRDKLAPLIRELRPLRTKAQSHLLALPHKELSQLHAEKKAQYDAFVASRDAQTLLLEQEVRVLREEARVEESRFHYLNAALAILKVQQFRLQEEMRGYLTSSSGAANGDGVTSLTVKRRSYRDTYLKKISEQEALTLALKEEEKNLDANEAMNLRQMKLWSDVVTLLEIKLATFRAMEEKKAAGGEYADVQRMEVDRLLL</sequence>
<dbReference type="GO" id="GO:0015631">
    <property type="term" value="F:tubulin binding"/>
    <property type="evidence" value="ECO:0007669"/>
    <property type="project" value="InterPro"/>
</dbReference>
<dbReference type="WBParaSite" id="TASK_0000526801-mRNA-1">
    <property type="protein sequence ID" value="TASK_0000526801-mRNA-1"/>
    <property type="gene ID" value="TASK_0000526801"/>
</dbReference>